<dbReference type="VEuPathDB" id="FungiDB:PYU1_G007305"/>
<dbReference type="Pfam" id="PF12796">
    <property type="entry name" value="Ank_2"/>
    <property type="match status" value="1"/>
</dbReference>
<dbReference type="PROSITE" id="PS50088">
    <property type="entry name" value="ANK_REPEAT"/>
    <property type="match status" value="2"/>
</dbReference>
<dbReference type="InterPro" id="IPR036770">
    <property type="entry name" value="Ankyrin_rpt-contain_sf"/>
</dbReference>
<dbReference type="STRING" id="431595.K3WQS9"/>
<accession>K3WQS9</accession>
<dbReference type="PANTHER" id="PTHR24198:SF165">
    <property type="entry name" value="ANKYRIN REPEAT-CONTAINING PROTEIN-RELATED"/>
    <property type="match status" value="1"/>
</dbReference>
<reference evidence="5" key="1">
    <citation type="journal article" date="2010" name="Genome Biol.">
        <title>Genome sequence of the necrotrophic plant pathogen Pythium ultimum reveals original pathogenicity mechanisms and effector repertoire.</title>
        <authorList>
            <person name="Levesque C.A."/>
            <person name="Brouwer H."/>
            <person name="Cano L."/>
            <person name="Hamilton J.P."/>
            <person name="Holt C."/>
            <person name="Huitema E."/>
            <person name="Raffaele S."/>
            <person name="Robideau G.P."/>
            <person name="Thines M."/>
            <person name="Win J."/>
            <person name="Zerillo M.M."/>
            <person name="Beakes G.W."/>
            <person name="Boore J.L."/>
            <person name="Busam D."/>
            <person name="Dumas B."/>
            <person name="Ferriera S."/>
            <person name="Fuerstenberg S.I."/>
            <person name="Gachon C.M."/>
            <person name="Gaulin E."/>
            <person name="Govers F."/>
            <person name="Grenville-Briggs L."/>
            <person name="Horner N."/>
            <person name="Hostetler J."/>
            <person name="Jiang R.H."/>
            <person name="Johnson J."/>
            <person name="Krajaejun T."/>
            <person name="Lin H."/>
            <person name="Meijer H.J."/>
            <person name="Moore B."/>
            <person name="Morris P."/>
            <person name="Phuntmart V."/>
            <person name="Puiu D."/>
            <person name="Shetty J."/>
            <person name="Stajich J.E."/>
            <person name="Tripathy S."/>
            <person name="Wawra S."/>
            <person name="van West P."/>
            <person name="Whitty B.R."/>
            <person name="Coutinho P.M."/>
            <person name="Henrissat B."/>
            <person name="Martin F."/>
            <person name="Thomas P.D."/>
            <person name="Tyler B.M."/>
            <person name="De Vries R.P."/>
            <person name="Kamoun S."/>
            <person name="Yandell M."/>
            <person name="Tisserat N."/>
            <person name="Buell C.R."/>
        </authorList>
    </citation>
    <scope>NUCLEOTIDE SEQUENCE</scope>
    <source>
        <strain evidence="5">DAOM:BR144</strain>
    </source>
</reference>
<evidence type="ECO:0000256" key="3">
    <source>
        <dbReference type="PROSITE-ProRule" id="PRU00023"/>
    </source>
</evidence>
<keyword evidence="1" id="KW-0677">Repeat</keyword>
<name>K3WQS9_GLOUD</name>
<dbReference type="InterPro" id="IPR002110">
    <property type="entry name" value="Ankyrin_rpt"/>
</dbReference>
<evidence type="ECO:0000256" key="1">
    <source>
        <dbReference type="ARBA" id="ARBA00022737"/>
    </source>
</evidence>
<keyword evidence="2 3" id="KW-0040">ANK repeat</keyword>
<sequence>ANAQPLALHGIVAGVFPFRVEQIDALVTAGLDLGAKDTTGWTALHCAARIGDSNVVATILEKQPSKELIEATTQGGWRALHHAVACGHLGVVEELLAADAEVDPHIEKEGLTPLHLSAMLGHMEITDLLLQCGANPHATTTGLRRTALHL</sequence>
<dbReference type="PANTHER" id="PTHR24198">
    <property type="entry name" value="ANKYRIN REPEAT AND PROTEIN KINASE DOMAIN-CONTAINING PROTEIN"/>
    <property type="match status" value="1"/>
</dbReference>
<dbReference type="eggNOG" id="KOG4177">
    <property type="taxonomic scope" value="Eukaryota"/>
</dbReference>
<evidence type="ECO:0000256" key="2">
    <source>
        <dbReference type="ARBA" id="ARBA00023043"/>
    </source>
</evidence>
<protein>
    <submittedName>
        <fullName evidence="4">Uncharacterized protein</fullName>
    </submittedName>
</protein>
<dbReference type="EMBL" id="GL376629">
    <property type="status" value="NOT_ANNOTATED_CDS"/>
    <property type="molecule type" value="Genomic_DNA"/>
</dbReference>
<evidence type="ECO:0000313" key="4">
    <source>
        <dbReference type="EnsemblProtists" id="PYU1_T007321"/>
    </source>
</evidence>
<dbReference type="SMART" id="SM00248">
    <property type="entry name" value="ANK"/>
    <property type="match status" value="3"/>
</dbReference>
<dbReference type="InParanoid" id="K3WQS9"/>
<reference evidence="5" key="2">
    <citation type="submission" date="2010-04" db="EMBL/GenBank/DDBJ databases">
        <authorList>
            <person name="Buell R."/>
            <person name="Hamilton J."/>
            <person name="Hostetler J."/>
        </authorList>
    </citation>
    <scope>NUCLEOTIDE SEQUENCE [LARGE SCALE GENOMIC DNA]</scope>
    <source>
        <strain evidence="5">DAOM:BR144</strain>
    </source>
</reference>
<feature type="repeat" description="ANK" evidence="3">
    <location>
        <begin position="75"/>
        <end position="103"/>
    </location>
</feature>
<keyword evidence="5" id="KW-1185">Reference proteome</keyword>
<dbReference type="AlphaFoldDB" id="K3WQS9"/>
<organism evidence="4 5">
    <name type="scientific">Globisporangium ultimum (strain ATCC 200006 / CBS 805.95 / DAOM BR144)</name>
    <name type="common">Pythium ultimum</name>
    <dbReference type="NCBI Taxonomy" id="431595"/>
    <lineage>
        <taxon>Eukaryota</taxon>
        <taxon>Sar</taxon>
        <taxon>Stramenopiles</taxon>
        <taxon>Oomycota</taxon>
        <taxon>Peronosporomycetes</taxon>
        <taxon>Pythiales</taxon>
        <taxon>Pythiaceae</taxon>
        <taxon>Globisporangium</taxon>
    </lineage>
</organism>
<reference evidence="4" key="3">
    <citation type="submission" date="2015-02" db="UniProtKB">
        <authorList>
            <consortium name="EnsemblProtists"/>
        </authorList>
    </citation>
    <scope>IDENTIFICATION</scope>
    <source>
        <strain evidence="4">DAOM BR144</strain>
    </source>
</reference>
<dbReference type="Gene3D" id="1.25.40.20">
    <property type="entry name" value="Ankyrin repeat-containing domain"/>
    <property type="match status" value="1"/>
</dbReference>
<evidence type="ECO:0000313" key="5">
    <source>
        <dbReference type="Proteomes" id="UP000019132"/>
    </source>
</evidence>
<proteinExistence type="predicted"/>
<dbReference type="SUPFAM" id="SSF48403">
    <property type="entry name" value="Ankyrin repeat"/>
    <property type="match status" value="1"/>
</dbReference>
<dbReference type="Pfam" id="PF00023">
    <property type="entry name" value="Ank"/>
    <property type="match status" value="1"/>
</dbReference>
<dbReference type="EnsemblProtists" id="PYU1_T007321">
    <property type="protein sequence ID" value="PYU1_T007321"/>
    <property type="gene ID" value="PYU1_G007305"/>
</dbReference>
<dbReference type="PRINTS" id="PR01415">
    <property type="entry name" value="ANKYRIN"/>
</dbReference>
<dbReference type="HOGENOM" id="CLU_000134_18_1_1"/>
<dbReference type="Proteomes" id="UP000019132">
    <property type="component" value="Unassembled WGS sequence"/>
</dbReference>
<feature type="repeat" description="ANK" evidence="3">
    <location>
        <begin position="109"/>
        <end position="141"/>
    </location>
</feature>
<dbReference type="PROSITE" id="PS50297">
    <property type="entry name" value="ANK_REP_REGION"/>
    <property type="match status" value="2"/>
</dbReference>